<keyword evidence="2" id="KW-1185">Reference proteome</keyword>
<sequence>MGGRPHFYGEHAVAGTDNYSILKGIVSFTPAGTGATARDLGNCTALTYQPSVEYLDHYSSRSGVKAKDKSVASQVGATVAFTLDEFTLENLALGLGGILDASKKVLTILGTDGVEGALKVVGTNDVGRRLQLDVPSVKLKAGSSVGFITDEWAEIEIEGEVQRADGAFPWGKITDITDGLPTEGGAG</sequence>
<evidence type="ECO:0000313" key="1">
    <source>
        <dbReference type="EMBL" id="CCG08572.1"/>
    </source>
</evidence>
<accession>H6SKQ7</accession>
<proteinExistence type="predicted"/>
<gene>
    <name evidence="1" type="ORF">RSPPHO_01946</name>
</gene>
<evidence type="ECO:0008006" key="3">
    <source>
        <dbReference type="Google" id="ProtNLM"/>
    </source>
</evidence>
<dbReference type="AlphaFoldDB" id="H6SKQ7"/>
<dbReference type="KEGG" id="rpm:RSPPHO_01946"/>
<evidence type="ECO:0000313" key="2">
    <source>
        <dbReference type="Proteomes" id="UP000033220"/>
    </source>
</evidence>
<name>H6SKQ7_PARPM</name>
<dbReference type="eggNOG" id="ENOG50305UD">
    <property type="taxonomic scope" value="Bacteria"/>
</dbReference>
<dbReference type="Proteomes" id="UP000033220">
    <property type="component" value="Chromosome DSM 122"/>
</dbReference>
<dbReference type="PATRIC" id="fig|1150469.3.peg.2184"/>
<dbReference type="EMBL" id="HE663493">
    <property type="protein sequence ID" value="CCG08572.1"/>
    <property type="molecule type" value="Genomic_DNA"/>
</dbReference>
<dbReference type="HOGENOM" id="CLU_1446603_0_0_5"/>
<protein>
    <recommendedName>
        <fullName evidence="3">Major tail protein</fullName>
    </recommendedName>
</protein>
<reference evidence="1 2" key="1">
    <citation type="submission" date="2012-02" db="EMBL/GenBank/DDBJ databases">
        <title>Shotgun genome sequence of Phaeospirillum photometricum DSM 122.</title>
        <authorList>
            <person name="Duquesne K."/>
            <person name="Sturgis J."/>
        </authorList>
    </citation>
    <scope>NUCLEOTIDE SEQUENCE [LARGE SCALE GENOMIC DNA]</scope>
    <source>
        <strain evidence="2">DSM122</strain>
    </source>
</reference>
<organism evidence="1 2">
    <name type="scientific">Pararhodospirillum photometricum DSM 122</name>
    <dbReference type="NCBI Taxonomy" id="1150469"/>
    <lineage>
        <taxon>Bacteria</taxon>
        <taxon>Pseudomonadati</taxon>
        <taxon>Pseudomonadota</taxon>
        <taxon>Alphaproteobacteria</taxon>
        <taxon>Rhodospirillales</taxon>
        <taxon>Rhodospirillaceae</taxon>
        <taxon>Pararhodospirillum</taxon>
    </lineage>
</organism>